<evidence type="ECO:0000313" key="2">
    <source>
        <dbReference type="EMBL" id="ETK04084.1"/>
    </source>
</evidence>
<feature type="region of interest" description="Disordered" evidence="1">
    <location>
        <begin position="1"/>
        <end position="24"/>
    </location>
</feature>
<evidence type="ECO:0000256" key="1">
    <source>
        <dbReference type="SAM" id="MobiDB-lite"/>
    </source>
</evidence>
<sequence>METTATTPTAPAMQPQGTATPQERGITRYTVNGEEVALSEKIVTDFLTRGSNVPRADIVQFIAICKYNRLNPFLNEAYLVKYGDKPAQMIVSKEALLKRAESCPEFDGLQAGLIVKRGSDIVEEEGALLLPEDQLLGGWARVYRTDRKYPSTARVSLAEYDRKQSTWNAMRATMIRKTAVVQALREAFPTQLGAMYTAEERGIPEDATYEDVTQRLEREKAAEANRTPLSIDNVPPATGPASPAPAAAPAAAAVPF</sequence>
<accession>W2CA08</accession>
<proteinExistence type="predicted"/>
<dbReference type="Proteomes" id="UP000018872">
    <property type="component" value="Unassembled WGS sequence"/>
</dbReference>
<feature type="region of interest" description="Disordered" evidence="1">
    <location>
        <begin position="220"/>
        <end position="256"/>
    </location>
</feature>
<dbReference type="EMBL" id="AYYC01000705">
    <property type="protein sequence ID" value="ETK04084.1"/>
    <property type="molecule type" value="Genomic_DNA"/>
</dbReference>
<organism evidence="2 3">
    <name type="scientific">Tannerella sp. oral taxon BU063 isolate Cell 5</name>
    <dbReference type="NCBI Taxonomy" id="1410950"/>
    <lineage>
        <taxon>Bacteria</taxon>
        <taxon>Pseudomonadati</taxon>
        <taxon>Bacteroidota</taxon>
        <taxon>Bacteroidia</taxon>
        <taxon>Bacteroidales</taxon>
        <taxon>Tannerellaceae</taxon>
        <taxon>Tannerella</taxon>
    </lineage>
</organism>
<name>W2CA08_9BACT</name>
<evidence type="ECO:0008006" key="4">
    <source>
        <dbReference type="Google" id="ProtNLM"/>
    </source>
</evidence>
<protein>
    <recommendedName>
        <fullName evidence="4">Phage recombination protein Bet</fullName>
    </recommendedName>
</protein>
<dbReference type="InterPro" id="IPR010183">
    <property type="entry name" value="Phage_lambda_Bet"/>
</dbReference>
<reference evidence="2 3" key="1">
    <citation type="submission" date="2013-11" db="EMBL/GenBank/DDBJ databases">
        <title>Single cell genomics of uncultured Tannerella BU063 (oral taxon 286).</title>
        <authorList>
            <person name="Beall C.J."/>
            <person name="Campbell A.G."/>
            <person name="Griffen A.L."/>
            <person name="Podar M."/>
            <person name="Leys E.J."/>
        </authorList>
    </citation>
    <scope>NUCLEOTIDE SEQUENCE [LARGE SCALE GENOMIC DNA]</scope>
    <source>
        <strain evidence="2">Cell 5</strain>
    </source>
</reference>
<dbReference type="Pfam" id="PF03837">
    <property type="entry name" value="RecT"/>
    <property type="match status" value="1"/>
</dbReference>
<feature type="compositionally biased region" description="Low complexity" evidence="1">
    <location>
        <begin position="235"/>
        <end position="256"/>
    </location>
</feature>
<dbReference type="InterPro" id="IPR018330">
    <property type="entry name" value="RecT_fam"/>
</dbReference>
<gene>
    <name evidence="2" type="ORF">T229_11000</name>
</gene>
<dbReference type="AlphaFoldDB" id="W2CA08"/>
<comment type="caution">
    <text evidence="2">The sequence shown here is derived from an EMBL/GenBank/DDBJ whole genome shotgun (WGS) entry which is preliminary data.</text>
</comment>
<dbReference type="PATRIC" id="fig|1410950.3.peg.1619"/>
<dbReference type="GO" id="GO:0003677">
    <property type="term" value="F:DNA binding"/>
    <property type="evidence" value="ECO:0007669"/>
    <property type="project" value="InterPro"/>
</dbReference>
<evidence type="ECO:0000313" key="3">
    <source>
        <dbReference type="Proteomes" id="UP000018872"/>
    </source>
</evidence>
<feature type="compositionally biased region" description="Low complexity" evidence="1">
    <location>
        <begin position="1"/>
        <end position="22"/>
    </location>
</feature>
<dbReference type="NCBIfam" id="TIGR01913">
    <property type="entry name" value="bet_lambda"/>
    <property type="match status" value="1"/>
</dbReference>
<dbReference type="GO" id="GO:0006310">
    <property type="term" value="P:DNA recombination"/>
    <property type="evidence" value="ECO:0007669"/>
    <property type="project" value="InterPro"/>
</dbReference>